<feature type="compositionally biased region" description="Basic and acidic residues" evidence="1">
    <location>
        <begin position="664"/>
        <end position="678"/>
    </location>
</feature>
<feature type="region of interest" description="Disordered" evidence="1">
    <location>
        <begin position="321"/>
        <end position="688"/>
    </location>
</feature>
<feature type="compositionally biased region" description="Polar residues" evidence="1">
    <location>
        <begin position="252"/>
        <end position="264"/>
    </location>
</feature>
<dbReference type="EMBL" id="ML213510">
    <property type="protein sequence ID" value="TFK51700.1"/>
    <property type="molecule type" value="Genomic_DNA"/>
</dbReference>
<evidence type="ECO:0000256" key="1">
    <source>
        <dbReference type="SAM" id="MobiDB-lite"/>
    </source>
</evidence>
<dbReference type="Pfam" id="PF09462">
    <property type="entry name" value="Mus7"/>
    <property type="match status" value="2"/>
</dbReference>
<dbReference type="OrthoDB" id="2386201at2759"/>
<feature type="compositionally biased region" description="Basic residues" evidence="1">
    <location>
        <begin position="732"/>
        <end position="747"/>
    </location>
</feature>
<feature type="compositionally biased region" description="Basic and acidic residues" evidence="1">
    <location>
        <begin position="610"/>
        <end position="621"/>
    </location>
</feature>
<feature type="compositionally biased region" description="Polar residues" evidence="1">
    <location>
        <begin position="212"/>
        <end position="228"/>
    </location>
</feature>
<feature type="compositionally biased region" description="Basic residues" evidence="1">
    <location>
        <begin position="575"/>
        <end position="587"/>
    </location>
</feature>
<dbReference type="GO" id="GO:0031297">
    <property type="term" value="P:replication fork processing"/>
    <property type="evidence" value="ECO:0007669"/>
    <property type="project" value="InterPro"/>
</dbReference>
<feature type="region of interest" description="Disordered" evidence="1">
    <location>
        <begin position="778"/>
        <end position="831"/>
    </location>
</feature>
<dbReference type="PANTHER" id="PTHR28122">
    <property type="entry name" value="E3 UBIQUITIN-PROTEIN LIGASE SUBSTRATE RECEPTOR MMS22"/>
    <property type="match status" value="1"/>
</dbReference>
<keyword evidence="3" id="KW-1185">Reference proteome</keyword>
<feature type="compositionally biased region" description="Polar residues" evidence="1">
    <location>
        <begin position="807"/>
        <end position="817"/>
    </location>
</feature>
<feature type="region of interest" description="Disordered" evidence="1">
    <location>
        <begin position="866"/>
        <end position="888"/>
    </location>
</feature>
<dbReference type="Proteomes" id="UP000305948">
    <property type="component" value="Unassembled WGS sequence"/>
</dbReference>
<feature type="compositionally biased region" description="Low complexity" evidence="1">
    <location>
        <begin position="229"/>
        <end position="251"/>
    </location>
</feature>
<dbReference type="GO" id="GO:0035361">
    <property type="term" value="C:Cul8-RING ubiquitin ligase complex"/>
    <property type="evidence" value="ECO:0007669"/>
    <property type="project" value="TreeGrafter"/>
</dbReference>
<gene>
    <name evidence="2" type="ORF">OE88DRAFT_1658283</name>
</gene>
<reference evidence="2 3" key="1">
    <citation type="journal article" date="2019" name="Nat. Ecol. Evol.">
        <title>Megaphylogeny resolves global patterns of mushroom evolution.</title>
        <authorList>
            <person name="Varga T."/>
            <person name="Krizsan K."/>
            <person name="Foldi C."/>
            <person name="Dima B."/>
            <person name="Sanchez-Garcia M."/>
            <person name="Sanchez-Ramirez S."/>
            <person name="Szollosi G.J."/>
            <person name="Szarkandi J.G."/>
            <person name="Papp V."/>
            <person name="Albert L."/>
            <person name="Andreopoulos W."/>
            <person name="Angelini C."/>
            <person name="Antonin V."/>
            <person name="Barry K.W."/>
            <person name="Bougher N.L."/>
            <person name="Buchanan P."/>
            <person name="Buyck B."/>
            <person name="Bense V."/>
            <person name="Catcheside P."/>
            <person name="Chovatia M."/>
            <person name="Cooper J."/>
            <person name="Damon W."/>
            <person name="Desjardin D."/>
            <person name="Finy P."/>
            <person name="Geml J."/>
            <person name="Haridas S."/>
            <person name="Hughes K."/>
            <person name="Justo A."/>
            <person name="Karasinski D."/>
            <person name="Kautmanova I."/>
            <person name="Kiss B."/>
            <person name="Kocsube S."/>
            <person name="Kotiranta H."/>
            <person name="LaButti K.M."/>
            <person name="Lechner B.E."/>
            <person name="Liimatainen K."/>
            <person name="Lipzen A."/>
            <person name="Lukacs Z."/>
            <person name="Mihaltcheva S."/>
            <person name="Morgado L.N."/>
            <person name="Niskanen T."/>
            <person name="Noordeloos M.E."/>
            <person name="Ohm R.A."/>
            <person name="Ortiz-Santana B."/>
            <person name="Ovrebo C."/>
            <person name="Racz N."/>
            <person name="Riley R."/>
            <person name="Savchenko A."/>
            <person name="Shiryaev A."/>
            <person name="Soop K."/>
            <person name="Spirin V."/>
            <person name="Szebenyi C."/>
            <person name="Tomsovsky M."/>
            <person name="Tulloss R.E."/>
            <person name="Uehling J."/>
            <person name="Grigoriev I.V."/>
            <person name="Vagvolgyi C."/>
            <person name="Papp T."/>
            <person name="Martin F.M."/>
            <person name="Miettinen O."/>
            <person name="Hibbett D.S."/>
            <person name="Nagy L.G."/>
        </authorList>
    </citation>
    <scope>NUCLEOTIDE SEQUENCE [LARGE SCALE GENOMIC DNA]</scope>
    <source>
        <strain evidence="2 3">OMC1185</strain>
    </source>
</reference>
<dbReference type="GO" id="GO:0005634">
    <property type="term" value="C:nucleus"/>
    <property type="evidence" value="ECO:0007669"/>
    <property type="project" value="InterPro"/>
</dbReference>
<feature type="compositionally biased region" description="Low complexity" evidence="1">
    <location>
        <begin position="654"/>
        <end position="663"/>
    </location>
</feature>
<dbReference type="PANTHER" id="PTHR28122:SF1">
    <property type="entry name" value="E3 UBIQUITIN-PROTEIN LIGASE SUBSTRATE RECEPTOR MMS22"/>
    <property type="match status" value="1"/>
</dbReference>
<feature type="compositionally biased region" description="Basic and acidic residues" evidence="1">
    <location>
        <begin position="333"/>
        <end position="352"/>
    </location>
</feature>
<feature type="region of interest" description="Disordered" evidence="1">
    <location>
        <begin position="727"/>
        <end position="753"/>
    </location>
</feature>
<feature type="compositionally biased region" description="Acidic residues" evidence="1">
    <location>
        <begin position="7"/>
        <end position="16"/>
    </location>
</feature>
<protein>
    <recommendedName>
        <fullName evidence="4">Mus7/MMS22 family-domain-containing protein</fullName>
    </recommendedName>
</protein>
<feature type="compositionally biased region" description="Basic and acidic residues" evidence="1">
    <location>
        <begin position="791"/>
        <end position="802"/>
    </location>
</feature>
<name>A0A5C3N2T2_9AGAM</name>
<accession>A0A5C3N2T2</accession>
<organism evidence="2 3">
    <name type="scientific">Heliocybe sulcata</name>
    <dbReference type="NCBI Taxonomy" id="5364"/>
    <lineage>
        <taxon>Eukaryota</taxon>
        <taxon>Fungi</taxon>
        <taxon>Dikarya</taxon>
        <taxon>Basidiomycota</taxon>
        <taxon>Agaricomycotina</taxon>
        <taxon>Agaricomycetes</taxon>
        <taxon>Gloeophyllales</taxon>
        <taxon>Gloeophyllaceae</taxon>
        <taxon>Heliocybe</taxon>
    </lineage>
</organism>
<evidence type="ECO:0000313" key="3">
    <source>
        <dbReference type="Proteomes" id="UP000305948"/>
    </source>
</evidence>
<dbReference type="InterPro" id="IPR019021">
    <property type="entry name" value="Mms22"/>
</dbReference>
<feature type="compositionally biased region" description="Basic and acidic residues" evidence="1">
    <location>
        <begin position="374"/>
        <end position="383"/>
    </location>
</feature>
<sequence length="1865" mass="209020">MASSETEIVETSDVEERELLDAERPDYWHPAVTGYEGASPLPLSSQEKVTAADHAFPYAQFLPREAESHTPPRKRIKLTHIEDQEIVALSPRSLTLCNGSSRSVSRCPEINEIPLGDEESQLQFLDLPAPGTPALSQDTLAADVEHDGDGIIELKPIQWSHPGTPLQSLQPHDDAHGSPDPLYLSTPPYPAIATPAQPGEAPVMPDLPIHRQSGSRSPLFTPTSQRIYPSSPLAPLRSMRSRSPSHSSTHPNITPQQDSTSSRSVADIQIPTELLADDQFYRKYSLRTRQAKQLNPYAYDQATYRRLLRGNPDAIVKVVSPEHEKRRHHHHQHGQDLDRLIRSRSRSKDVSPTRRRTKPRKSVERESTGPGRRRSVERDKRPSTENVIRLNPTIPQSSDERWYPEILRQSFSSDEDELQLPAPPSSSRTKRSGSRSSENKGEDLRMPSPIRAPTPSFMKSPSARLQVRNSPPASFLAATPPLKKAQARRRQTPSPTPSSPGPGGYNLDGDFDVDIAPVPGISPSPSPGVRRDSPAASDSEESDHGSDSSDELSKQDRKRMKILGRMMPAFMINRTIKKGQRPTRVRSARSSDDGSASEQGVVPGRSKARIVRDCGRPRAEVVGDLDSSDPESILKSSDEEDEPVLIPPPRSPRPGRWSHSPRPGYDRQSLDTEEERQSDAFYSPAEDDVEEADIDSWLNIATASPRKRRGRREGDLIDWMLTKTRHVDGDKRRKSRGKRRSGHHSKPLHNAAPRLNVVAAGAKKYGGGRQTLLDFSKADHHAHPARQSSLSRHEEADKRMAVDEDVTNQVAHRNSTKAGERMRRRKAQKPQVYVLSNPGRQIKSGKRQTHLITLDLEDEDFRQALAPRPVSQAHEPRGPRPKLAPRTRAASGVAFALESDEEDYHMPRGMPGRTPDPPELVLRDIKSDCNVPFLPSGVTFGPRTYIGRGWLYELTKVLSNPHEASRPMAYTAYDIDLSPSLTREELVKLLSGICDLCFLHATAPPTEDSAKEERAKWEVFMHVVCQMLSWLFKDAELTEQDALILSDAREEIAKLSERLEEHAITTSDSLEKSGFWAAYWFCVEAFARLAVLAKNDDFTYFMKYSARLLKQLRRYGMQQTIDPLLTLDKPLDDGDACIRTAEVWVSLFHTCNAMATLATGGPPPRESHPFSRVVMGAIQGGQHEPHSDLEISEDMWKTIFTVSALSQFSVHGMVTSTPRLPAAWELVELALKRIRLTAEPDSAEVLSKRSLSKRDGYVRLVVSRCFVLWKRWHWRLDNALQIFNHLVEIFKSRKFTNLLDERPDFPNFLRRTNLQLLSECSNGDTAFTIFLKLIVQTVSDLRACSESSGKDTSVPKLKKLLSLAVPVGSVPFTKATPPMGQELSMLYNRYSAIAIAIYLDPTPGNIRYRLSQAQRYVVFKDADFATRMACIRGVMHLAMLIRHLQTSVDLMKQWLAEITNILVDECTVVSIGEHVGDARNRLLSIQLLLGSVRRVIETPNMDPSRTEAVYPDPGLLEGPWVTRVFAASTNLANVASTGIEIRKLVQAFLDARTAVMPKPRISRPAPANPGVFQEDSQDNYGDFDLDMDDPELLEALGENSGASLQKEVNAKDEVVCKVIDQHISPAIYRLVCKNVGDPTLEHASEEVWADIDKWIDCWVGCAGVTVINGRREWSHYLLMGAQSWERIIEASARRRVGLRFMYIVLQSDPSAYSTYQDRFLEVFFESLVTSKVSIENRYVALVLALDGPRHLLLRDAPWGASNDGELSVPAFMSGRLQFLRAVFANLSRALREQKDLQSREQTQSSMELIVSMLATMRDTYQSGHMGTYRDFCSSVFGFLEEDATLTGHPRLAPFVEWAKKTAILH</sequence>
<dbReference type="GO" id="GO:0000724">
    <property type="term" value="P:double-strand break repair via homologous recombination"/>
    <property type="evidence" value="ECO:0007669"/>
    <property type="project" value="TreeGrafter"/>
</dbReference>
<feature type="compositionally biased region" description="Basic and acidic residues" evidence="1">
    <location>
        <begin position="17"/>
        <end position="27"/>
    </location>
</feature>
<evidence type="ECO:0000313" key="2">
    <source>
        <dbReference type="EMBL" id="TFK51700.1"/>
    </source>
</evidence>
<dbReference type="STRING" id="5364.A0A5C3N2T2"/>
<feature type="region of interest" description="Disordered" evidence="1">
    <location>
        <begin position="158"/>
        <end position="265"/>
    </location>
</feature>
<feature type="region of interest" description="Disordered" evidence="1">
    <location>
        <begin position="1"/>
        <end position="33"/>
    </location>
</feature>
<proteinExistence type="predicted"/>
<feature type="compositionally biased region" description="Basic and acidic residues" evidence="1">
    <location>
        <begin position="542"/>
        <end position="555"/>
    </location>
</feature>
<evidence type="ECO:0008006" key="4">
    <source>
        <dbReference type="Google" id="ProtNLM"/>
    </source>
</evidence>